<evidence type="ECO:0000313" key="1">
    <source>
        <dbReference type="EMBL" id="ATF09702.1"/>
    </source>
</evidence>
<dbReference type="RefSeq" id="WP_096619274.1">
    <property type="nucleotide sequence ID" value="NZ_CP020660.1"/>
</dbReference>
<dbReference type="PANTHER" id="PTHR34631:SF3">
    <property type="entry name" value="ISSOD12 TRANSPOSASE TNPA_ISSOD12"/>
    <property type="match status" value="1"/>
</dbReference>
<protein>
    <submittedName>
        <fullName evidence="1">Mobile element protein</fullName>
    </submittedName>
</protein>
<evidence type="ECO:0000313" key="2">
    <source>
        <dbReference type="Proteomes" id="UP000218160"/>
    </source>
</evidence>
<sequence>MKHQYLTIDAIRLKVYGEVELQVKKPGTNGKRRVGRKLHLTGDINMHKIIAAELSVSKMVDGEALPNLFKQACRRINAISDDDAYDIIRVI</sequence>
<name>A0A291B9M5_9GAMM</name>
<dbReference type="PANTHER" id="PTHR34631">
    <property type="match status" value="1"/>
</dbReference>
<reference evidence="2" key="1">
    <citation type="submission" date="2017-04" db="EMBL/GenBank/DDBJ databases">
        <title>Genome evolution of the luminous symbionts of deep sea anglerfish.</title>
        <authorList>
            <person name="Hendry T.A."/>
        </authorList>
    </citation>
    <scope>NUCLEOTIDE SEQUENCE [LARGE SCALE GENOMIC DNA]</scope>
</reference>
<keyword evidence="2" id="KW-1185">Reference proteome</keyword>
<dbReference type="OrthoDB" id="6382212at2"/>
<dbReference type="AlphaFoldDB" id="A0A291B9M5"/>
<dbReference type="KEGG" id="elux:BTN50_1213"/>
<gene>
    <name evidence="1" type="ORF">BTN50_1213</name>
</gene>
<dbReference type="Proteomes" id="UP000218160">
    <property type="component" value="Chromosome 1"/>
</dbReference>
<proteinExistence type="predicted"/>
<dbReference type="InterPro" id="IPR053172">
    <property type="entry name" value="Tn903_transposase"/>
</dbReference>
<accession>A0A291B9M5</accession>
<organism evidence="1 2">
    <name type="scientific">Candidatus Enterovibrio altilux</name>
    <dbReference type="NCBI Taxonomy" id="1927128"/>
    <lineage>
        <taxon>Bacteria</taxon>
        <taxon>Pseudomonadati</taxon>
        <taxon>Pseudomonadota</taxon>
        <taxon>Gammaproteobacteria</taxon>
        <taxon>Vibrionales</taxon>
        <taxon>Vibrionaceae</taxon>
        <taxon>Enterovibrio</taxon>
    </lineage>
</organism>
<dbReference type="EMBL" id="CP020660">
    <property type="protein sequence ID" value="ATF09702.1"/>
    <property type="molecule type" value="Genomic_DNA"/>
</dbReference>